<proteinExistence type="predicted"/>
<gene>
    <name evidence="1" type="ORF">J2S19_000075</name>
</gene>
<keyword evidence="2" id="KW-1185">Reference proteome</keyword>
<comment type="caution">
    <text evidence="1">The sequence shown here is derived from an EMBL/GenBank/DDBJ whole genome shotgun (WGS) entry which is preliminary data.</text>
</comment>
<dbReference type="EMBL" id="JAUSUD010000001">
    <property type="protein sequence ID" value="MDQ0228825.1"/>
    <property type="molecule type" value="Genomic_DNA"/>
</dbReference>
<sequence>MGNVHEAISQHSNKQHQHVQSFLKLEARREALIEEAVQLCLNSLPFDVDQINQVTKDMNKLASKGIVPTRKLVTTDMVKDYVSRKYSK</sequence>
<dbReference type="Pfam" id="PF10752">
    <property type="entry name" value="DUF2533"/>
    <property type="match status" value="1"/>
</dbReference>
<name>A0ABT9Z9X6_9BACI</name>
<evidence type="ECO:0000313" key="1">
    <source>
        <dbReference type="EMBL" id="MDQ0228825.1"/>
    </source>
</evidence>
<dbReference type="InterPro" id="IPR019688">
    <property type="entry name" value="DUF2533"/>
</dbReference>
<accession>A0ABT9Z9X6</accession>
<protein>
    <submittedName>
        <fullName evidence="1">Ribosomal 50S subunit-associated protein YjgA (DUF615 family)</fullName>
    </submittedName>
</protein>
<organism evidence="1 2">
    <name type="scientific">Metabacillus malikii</name>
    <dbReference type="NCBI Taxonomy" id="1504265"/>
    <lineage>
        <taxon>Bacteria</taxon>
        <taxon>Bacillati</taxon>
        <taxon>Bacillota</taxon>
        <taxon>Bacilli</taxon>
        <taxon>Bacillales</taxon>
        <taxon>Bacillaceae</taxon>
        <taxon>Metabacillus</taxon>
    </lineage>
</organism>
<dbReference type="Proteomes" id="UP001234495">
    <property type="component" value="Unassembled WGS sequence"/>
</dbReference>
<dbReference type="RefSeq" id="WP_307335539.1">
    <property type="nucleotide sequence ID" value="NZ_JAUSUD010000001.1"/>
</dbReference>
<reference evidence="1 2" key="1">
    <citation type="submission" date="2023-07" db="EMBL/GenBank/DDBJ databases">
        <title>Genomic Encyclopedia of Type Strains, Phase IV (KMG-IV): sequencing the most valuable type-strain genomes for metagenomic binning, comparative biology and taxonomic classification.</title>
        <authorList>
            <person name="Goeker M."/>
        </authorList>
    </citation>
    <scope>NUCLEOTIDE SEQUENCE [LARGE SCALE GENOMIC DNA]</scope>
    <source>
        <strain evidence="1 2">DSM 29005</strain>
    </source>
</reference>
<evidence type="ECO:0000313" key="2">
    <source>
        <dbReference type="Proteomes" id="UP001234495"/>
    </source>
</evidence>